<proteinExistence type="predicted"/>
<name>A0A437K0X7_9BURK</name>
<dbReference type="EMBL" id="SACT01000001">
    <property type="protein sequence ID" value="RVT54009.1"/>
    <property type="molecule type" value="Genomic_DNA"/>
</dbReference>
<feature type="compositionally biased region" description="Low complexity" evidence="1">
    <location>
        <begin position="61"/>
        <end position="77"/>
    </location>
</feature>
<dbReference type="Proteomes" id="UP000288178">
    <property type="component" value="Unassembled WGS sequence"/>
</dbReference>
<dbReference type="RefSeq" id="WP_128195757.1">
    <property type="nucleotide sequence ID" value="NZ_SACT01000001.1"/>
</dbReference>
<gene>
    <name evidence="3" type="ORF">ENE75_03805</name>
</gene>
<dbReference type="OrthoDB" id="8703271at2"/>
<feature type="region of interest" description="Disordered" evidence="1">
    <location>
        <begin position="61"/>
        <end position="85"/>
    </location>
</feature>
<comment type="caution">
    <text evidence="3">The sequence shown here is derived from an EMBL/GenBank/DDBJ whole genome shotgun (WGS) entry which is preliminary data.</text>
</comment>
<organism evidence="3 4">
    <name type="scientific">Rubrivivax albus</name>
    <dbReference type="NCBI Taxonomy" id="2499835"/>
    <lineage>
        <taxon>Bacteria</taxon>
        <taxon>Pseudomonadati</taxon>
        <taxon>Pseudomonadota</taxon>
        <taxon>Betaproteobacteria</taxon>
        <taxon>Burkholderiales</taxon>
        <taxon>Sphaerotilaceae</taxon>
        <taxon>Rubrivivax</taxon>
    </lineage>
</organism>
<keyword evidence="4" id="KW-1185">Reference proteome</keyword>
<reference evidence="3 4" key="1">
    <citation type="submission" date="2019-01" db="EMBL/GenBank/DDBJ databases">
        <authorList>
            <person name="Chen W.-M."/>
        </authorList>
    </citation>
    <scope>NUCLEOTIDE SEQUENCE [LARGE SCALE GENOMIC DNA]</scope>
    <source>
        <strain evidence="3 4">ICH-3</strain>
    </source>
</reference>
<protein>
    <submittedName>
        <fullName evidence="3">Uncharacterized protein</fullName>
    </submittedName>
</protein>
<keyword evidence="2" id="KW-0732">Signal</keyword>
<feature type="chain" id="PRO_5019051497" evidence="2">
    <location>
        <begin position="21"/>
        <end position="163"/>
    </location>
</feature>
<sequence length="163" mass="17381">MRFTVLCGLAALMLAQPSWADTAAIQRCRIIPEAAARLACYDAIALPGVGSRAGWGAPVAAPTPEAPGAAPAPAATGGDFGLENRQREGVPDTLSSRIVGKVTEFANGTRFTLANGQVWQIVDDTRGVYELDNPPVRIERALLGSFLMTIEGVNQRPRVRRIR</sequence>
<evidence type="ECO:0000313" key="3">
    <source>
        <dbReference type="EMBL" id="RVT54009.1"/>
    </source>
</evidence>
<accession>A0A437K0X7</accession>
<evidence type="ECO:0000256" key="1">
    <source>
        <dbReference type="SAM" id="MobiDB-lite"/>
    </source>
</evidence>
<feature type="signal peptide" evidence="2">
    <location>
        <begin position="1"/>
        <end position="20"/>
    </location>
</feature>
<evidence type="ECO:0000256" key="2">
    <source>
        <dbReference type="SAM" id="SignalP"/>
    </source>
</evidence>
<evidence type="ECO:0000313" key="4">
    <source>
        <dbReference type="Proteomes" id="UP000288178"/>
    </source>
</evidence>
<dbReference type="AlphaFoldDB" id="A0A437K0X7"/>